<name>A0A015UNL7_BACFG</name>
<dbReference type="InterPro" id="IPR026891">
    <property type="entry name" value="Fn3-like"/>
</dbReference>
<evidence type="ECO:0000256" key="1">
    <source>
        <dbReference type="ARBA" id="ARBA00005336"/>
    </source>
</evidence>
<dbReference type="PANTHER" id="PTHR30620:SF123">
    <property type="entry name" value="BETA-XYLOSIDASE"/>
    <property type="match status" value="1"/>
</dbReference>
<dbReference type="GO" id="GO:0008422">
    <property type="term" value="F:beta-glucosidase activity"/>
    <property type="evidence" value="ECO:0007669"/>
    <property type="project" value="UniProtKB-ARBA"/>
</dbReference>
<evidence type="ECO:0000313" key="6">
    <source>
        <dbReference type="EMBL" id="EXY75453.1"/>
    </source>
</evidence>
<dbReference type="Pfam" id="PF14310">
    <property type="entry name" value="Fn3-like"/>
    <property type="match status" value="1"/>
</dbReference>
<dbReference type="InterPro" id="IPR036962">
    <property type="entry name" value="Glyco_hydro_3_N_sf"/>
</dbReference>
<dbReference type="Pfam" id="PF00933">
    <property type="entry name" value="Glyco_hydro_3"/>
    <property type="match status" value="1"/>
</dbReference>
<dbReference type="PANTHER" id="PTHR30620">
    <property type="entry name" value="PERIPLASMIC BETA-GLUCOSIDASE-RELATED"/>
    <property type="match status" value="1"/>
</dbReference>
<dbReference type="SUPFAM" id="SSF52279">
    <property type="entry name" value="Beta-D-glucan exohydrolase, C-terminal domain"/>
    <property type="match status" value="1"/>
</dbReference>
<sequence>MKMKLICFLMLSVFFIFPVRAKNTFGKKKDKVTSLHFYDLNKNGRMDTYENPSAPVEYRVEHLLSQMTLEEKVGQMLTSLGWPMYERVGEDIRLTPQLEKEIGEYHIGSLWGFMRADPWTQRTLHTGLNPSLAARASNRLQSYVIEHSRLGIPLFLAEECPHGHMAIGTTVFPTSIGQASTWNPELIRQMGRVIAIEASAQGAHIGYGPVLDLARDPRWSRVEETYGEDPYLNGVMGTALVRGFQGETLNDGKSVIATLKHFASYGWTEGGHNGGTAHIGERELEEAIFPPFREAVGAGALSVMSSYNEIDGNPCTGSRYLLTDILKDRWQFKGFVVSDLYAVGGLREHGVAGNDYEAAIKAVNAGVDSDLGTNVYAEQLVAAVKRGDVAVATIDKAVRRILSLKFQMGLFDDPFVDEKQAVQLVASSEHTGLAREVARQSIVLLKNKDKLLPLKKDIRTLAVIGPNADNVYNMLGDYTAPQADGTVVTVLDGIRQKVSKETRVLYAKGCAVRDSSRTGFKDAIETARNADAVVMVMGGSSARDFSSEYEETGAAKVTINQISDMESGEGYDRATLHLMGRQLELLEEISRLGKPVVLVLIKGRPLLMEGAIQEAEAIVDAWYPGMQGGNAVADVLFGDYNPAGRLTLSVPRSVGQLPVYYNTRRKGNRSRYIEEPGTPRYPFGYGLSYTTFSYTDMKVQVTEGSDDCRVDVTVTIQNQGTADGDEVAQLYFRDDVSSFTTPAKQLRAFSRIHLKAGESREVTFTLDKKSLALYMQEGEWVVEPGRFTIMVGGSSEDIACRQAFEINRKYTFKM</sequence>
<dbReference type="InterPro" id="IPR001764">
    <property type="entry name" value="Glyco_hydro_3_N"/>
</dbReference>
<keyword evidence="2 3" id="KW-0378">Hydrolase</keyword>
<dbReference type="GO" id="GO:0009251">
    <property type="term" value="P:glucan catabolic process"/>
    <property type="evidence" value="ECO:0007669"/>
    <property type="project" value="TreeGrafter"/>
</dbReference>
<dbReference type="FunFam" id="3.40.50.1700:FF:000009">
    <property type="entry name" value="Periplasmic beta-glucosidase"/>
    <property type="match status" value="1"/>
</dbReference>
<dbReference type="InterPro" id="IPR051915">
    <property type="entry name" value="Cellulose_Degrad_GH3"/>
</dbReference>
<evidence type="ECO:0000256" key="4">
    <source>
        <dbReference type="SAM" id="SignalP"/>
    </source>
</evidence>
<feature type="chain" id="PRO_5001477301" evidence="4">
    <location>
        <begin position="22"/>
        <end position="814"/>
    </location>
</feature>
<protein>
    <submittedName>
        <fullName evidence="6">Glycosyl hydrolase family 3 C-terminal domain protein</fullName>
    </submittedName>
</protein>
<dbReference type="Proteomes" id="UP000020529">
    <property type="component" value="Unassembled WGS sequence"/>
</dbReference>
<dbReference type="Gene3D" id="3.40.50.1700">
    <property type="entry name" value="Glycoside hydrolase family 3 C-terminal domain"/>
    <property type="match status" value="1"/>
</dbReference>
<dbReference type="InterPro" id="IPR019800">
    <property type="entry name" value="Glyco_hydro_3_AS"/>
</dbReference>
<gene>
    <name evidence="6" type="ORF">M124_0685</name>
</gene>
<comment type="similarity">
    <text evidence="1 3">Belongs to the glycosyl hydrolase 3 family.</text>
</comment>
<evidence type="ECO:0000259" key="5">
    <source>
        <dbReference type="SMART" id="SM01217"/>
    </source>
</evidence>
<dbReference type="EMBL" id="JGCY01000237">
    <property type="protein sequence ID" value="EXY75453.1"/>
    <property type="molecule type" value="Genomic_DNA"/>
</dbReference>
<keyword evidence="4" id="KW-0732">Signal</keyword>
<feature type="signal peptide" evidence="4">
    <location>
        <begin position="1"/>
        <end position="21"/>
    </location>
</feature>
<feature type="domain" description="Fibronectin type III-like" evidence="5">
    <location>
        <begin position="726"/>
        <end position="795"/>
    </location>
</feature>
<keyword evidence="3" id="KW-0326">Glycosidase</keyword>
<dbReference type="PROSITE" id="PS00775">
    <property type="entry name" value="GLYCOSYL_HYDROL_F3"/>
    <property type="match status" value="1"/>
</dbReference>
<dbReference type="SMART" id="SM01217">
    <property type="entry name" value="Fn3_like"/>
    <property type="match status" value="1"/>
</dbReference>
<dbReference type="PATRIC" id="fig|1339315.3.peg.1487"/>
<dbReference type="Pfam" id="PF01915">
    <property type="entry name" value="Glyco_hydro_3_C"/>
    <property type="match status" value="1"/>
</dbReference>
<dbReference type="FunFam" id="2.60.40.10:FF:000495">
    <property type="entry name" value="Periplasmic beta-glucosidase"/>
    <property type="match status" value="1"/>
</dbReference>
<comment type="caution">
    <text evidence="6">The sequence shown here is derived from an EMBL/GenBank/DDBJ whole genome shotgun (WGS) entry which is preliminary data.</text>
</comment>
<dbReference type="Gene3D" id="3.20.20.300">
    <property type="entry name" value="Glycoside hydrolase, family 3, N-terminal domain"/>
    <property type="match status" value="1"/>
</dbReference>
<dbReference type="PRINTS" id="PR00133">
    <property type="entry name" value="GLHYDRLASE3"/>
</dbReference>
<evidence type="ECO:0000256" key="2">
    <source>
        <dbReference type="ARBA" id="ARBA00022801"/>
    </source>
</evidence>
<dbReference type="InterPro" id="IPR002772">
    <property type="entry name" value="Glyco_hydro_3_C"/>
</dbReference>
<evidence type="ECO:0000256" key="3">
    <source>
        <dbReference type="RuleBase" id="RU361161"/>
    </source>
</evidence>
<accession>A0A015UNL7</accession>
<dbReference type="InterPro" id="IPR013783">
    <property type="entry name" value="Ig-like_fold"/>
</dbReference>
<proteinExistence type="inferred from homology"/>
<reference evidence="6 7" key="1">
    <citation type="submission" date="2014-02" db="EMBL/GenBank/DDBJ databases">
        <authorList>
            <person name="Sears C."/>
            <person name="Carroll K."/>
            <person name="Sack B.R."/>
            <person name="Qadri F."/>
            <person name="Myers L.L."/>
            <person name="Chung G.-T."/>
            <person name="Escheverria P."/>
            <person name="Fraser C.M."/>
            <person name="Sadzewicz L."/>
            <person name="Shefchek K.A."/>
            <person name="Tallon L."/>
            <person name="Das S.P."/>
            <person name="Daugherty S."/>
            <person name="Mongodin E.F."/>
        </authorList>
    </citation>
    <scope>NUCLEOTIDE SEQUENCE [LARGE SCALE GENOMIC DNA]</scope>
    <source>
        <strain evidence="7">3988T(B)14</strain>
    </source>
</reference>
<organism evidence="6 7">
    <name type="scientific">Bacteroides fragilis str. 3988T(B)14</name>
    <dbReference type="NCBI Taxonomy" id="1339315"/>
    <lineage>
        <taxon>Bacteria</taxon>
        <taxon>Pseudomonadati</taxon>
        <taxon>Bacteroidota</taxon>
        <taxon>Bacteroidia</taxon>
        <taxon>Bacteroidales</taxon>
        <taxon>Bacteroidaceae</taxon>
        <taxon>Bacteroides</taxon>
    </lineage>
</organism>
<dbReference type="Gene3D" id="2.60.40.10">
    <property type="entry name" value="Immunoglobulins"/>
    <property type="match status" value="1"/>
</dbReference>
<dbReference type="InterPro" id="IPR017853">
    <property type="entry name" value="GH"/>
</dbReference>
<dbReference type="AlphaFoldDB" id="A0A015UNL7"/>
<dbReference type="SUPFAM" id="SSF51445">
    <property type="entry name" value="(Trans)glycosidases"/>
    <property type="match status" value="1"/>
</dbReference>
<dbReference type="InterPro" id="IPR036881">
    <property type="entry name" value="Glyco_hydro_3_C_sf"/>
</dbReference>
<evidence type="ECO:0000313" key="7">
    <source>
        <dbReference type="Proteomes" id="UP000020529"/>
    </source>
</evidence>